<dbReference type="OrthoDB" id="4554786at2"/>
<dbReference type="AlphaFoldDB" id="A0A7K0DHM0"/>
<comment type="caution">
    <text evidence="3">The sequence shown here is derived from an EMBL/GenBank/DDBJ whole genome shotgun (WGS) entry which is preliminary data.</text>
</comment>
<dbReference type="Pfam" id="PF13827">
    <property type="entry name" value="DUF4189"/>
    <property type="match status" value="1"/>
</dbReference>
<accession>A0A7K0DHM0</accession>
<feature type="chain" id="PRO_5038634646" description="DUF4189 domain-containing protein" evidence="1">
    <location>
        <begin position="24"/>
        <end position="144"/>
    </location>
</feature>
<keyword evidence="1" id="KW-0732">Signal</keyword>
<dbReference type="RefSeq" id="WP_153339089.1">
    <property type="nucleotide sequence ID" value="NZ_WEGI01000002.1"/>
</dbReference>
<gene>
    <name evidence="3" type="ORF">NRB56_07030</name>
</gene>
<proteinExistence type="predicted"/>
<evidence type="ECO:0000256" key="1">
    <source>
        <dbReference type="SAM" id="SignalP"/>
    </source>
</evidence>
<evidence type="ECO:0000313" key="4">
    <source>
        <dbReference type="Proteomes" id="UP000431401"/>
    </source>
</evidence>
<reference evidence="3 4" key="1">
    <citation type="submission" date="2019-10" db="EMBL/GenBank/DDBJ databases">
        <title>Nocardia macrotermitis sp. nov. and Nocardia aurantia sp. nov., isolated from the gut of fungus growing-termite Macrotermes natalensis.</title>
        <authorList>
            <person name="Benndorf R."/>
            <person name="Schwitalla J."/>
            <person name="Martin K."/>
            <person name="De Beer W."/>
            <person name="Kaster A.-K."/>
            <person name="Vollmers J."/>
            <person name="Poulsen M."/>
            <person name="Beemelmanns C."/>
        </authorList>
    </citation>
    <scope>NUCLEOTIDE SEQUENCE [LARGE SCALE GENOMIC DNA]</scope>
    <source>
        <strain evidence="3 4">RB56</strain>
    </source>
</reference>
<evidence type="ECO:0000259" key="2">
    <source>
        <dbReference type="Pfam" id="PF13827"/>
    </source>
</evidence>
<protein>
    <recommendedName>
        <fullName evidence="2">DUF4189 domain-containing protein</fullName>
    </recommendedName>
</protein>
<feature type="domain" description="DUF4189" evidence="2">
    <location>
        <begin position="33"/>
        <end position="112"/>
    </location>
</feature>
<evidence type="ECO:0000313" key="3">
    <source>
        <dbReference type="EMBL" id="MQY25147.1"/>
    </source>
</evidence>
<feature type="signal peptide" evidence="1">
    <location>
        <begin position="1"/>
        <end position="23"/>
    </location>
</feature>
<dbReference type="Proteomes" id="UP000431401">
    <property type="component" value="Unassembled WGS sequence"/>
</dbReference>
<dbReference type="EMBL" id="WEGI01000002">
    <property type="protein sequence ID" value="MQY25147.1"/>
    <property type="molecule type" value="Genomic_DNA"/>
</dbReference>
<keyword evidence="4" id="KW-1185">Reference proteome</keyword>
<dbReference type="InterPro" id="IPR025240">
    <property type="entry name" value="DUF4189"/>
</dbReference>
<organism evidence="3 4">
    <name type="scientific">Nocardia aurantia</name>
    <dbReference type="NCBI Taxonomy" id="2585199"/>
    <lineage>
        <taxon>Bacteria</taxon>
        <taxon>Bacillati</taxon>
        <taxon>Actinomycetota</taxon>
        <taxon>Actinomycetes</taxon>
        <taxon>Mycobacteriales</taxon>
        <taxon>Nocardiaceae</taxon>
        <taxon>Nocardia</taxon>
    </lineage>
</organism>
<name>A0A7K0DHM0_9NOCA</name>
<sequence>MRFMGKAAVAVVTMGLAAGSVIAAGTANAAGLHGAIAFSIDDWSYGTSNNALSGAMAESDALASCATDGATDCRVFTSWTNGCGALVYSDEAVGTGSGPDSSAALFAAYATLSRYYPQALLADTGSADRSGAKVSEVLCTANAR</sequence>